<feature type="coiled-coil region" evidence="6">
    <location>
        <begin position="62"/>
        <end position="99"/>
    </location>
</feature>
<evidence type="ECO:0000256" key="4">
    <source>
        <dbReference type="ARBA" id="ARBA00032089"/>
    </source>
</evidence>
<evidence type="ECO:0000256" key="1">
    <source>
        <dbReference type="ARBA" id="ARBA00009369"/>
    </source>
</evidence>
<gene>
    <name evidence="8" type="primary">mreC</name>
    <name evidence="8" type="ORF">K6V98_06890</name>
</gene>
<evidence type="ECO:0000259" key="7">
    <source>
        <dbReference type="Pfam" id="PF04085"/>
    </source>
</evidence>
<dbReference type="NCBIfam" id="TIGR00219">
    <property type="entry name" value="mreC"/>
    <property type="match status" value="1"/>
</dbReference>
<comment type="caution">
    <text evidence="8">The sequence shown here is derived from an EMBL/GenBank/DDBJ whole genome shotgun (WGS) entry which is preliminary data.</text>
</comment>
<dbReference type="Pfam" id="PF04085">
    <property type="entry name" value="MreC"/>
    <property type="match status" value="1"/>
</dbReference>
<dbReference type="Gene3D" id="2.40.10.350">
    <property type="entry name" value="Rod shape-determining protein MreC, domain 2"/>
    <property type="match status" value="1"/>
</dbReference>
<protein>
    <recommendedName>
        <fullName evidence="2 5">Cell shape-determining protein MreC</fullName>
    </recommendedName>
    <alternativeName>
        <fullName evidence="4 5">Cell shape protein MreC</fullName>
    </alternativeName>
</protein>
<evidence type="ECO:0000256" key="6">
    <source>
        <dbReference type="SAM" id="Coils"/>
    </source>
</evidence>
<dbReference type="Proteomes" id="UP000700908">
    <property type="component" value="Unassembled WGS sequence"/>
</dbReference>
<organism evidence="8 9">
    <name type="scientific">Collinsella ureilytica</name>
    <dbReference type="NCBI Taxonomy" id="2869515"/>
    <lineage>
        <taxon>Bacteria</taxon>
        <taxon>Bacillati</taxon>
        <taxon>Actinomycetota</taxon>
        <taxon>Coriobacteriia</taxon>
        <taxon>Coriobacteriales</taxon>
        <taxon>Coriobacteriaceae</taxon>
        <taxon>Collinsella</taxon>
    </lineage>
</organism>
<name>A0ABS7ML25_9ACTN</name>
<dbReference type="InterPro" id="IPR007221">
    <property type="entry name" value="MreC"/>
</dbReference>
<dbReference type="InterPro" id="IPR055342">
    <property type="entry name" value="MreC_beta-barrel_core"/>
</dbReference>
<evidence type="ECO:0000256" key="3">
    <source>
        <dbReference type="ARBA" id="ARBA00022960"/>
    </source>
</evidence>
<dbReference type="PIRSF" id="PIRSF038471">
    <property type="entry name" value="MreC"/>
    <property type="match status" value="1"/>
</dbReference>
<comment type="function">
    <text evidence="5">Involved in formation and maintenance of cell shape.</text>
</comment>
<evidence type="ECO:0000313" key="9">
    <source>
        <dbReference type="Proteomes" id="UP000700908"/>
    </source>
</evidence>
<keyword evidence="9" id="KW-1185">Reference proteome</keyword>
<evidence type="ECO:0000313" key="8">
    <source>
        <dbReference type="EMBL" id="MBY4798069.1"/>
    </source>
</evidence>
<dbReference type="Gene3D" id="2.40.10.340">
    <property type="entry name" value="Rod shape-determining protein MreC, domain 1"/>
    <property type="match status" value="1"/>
</dbReference>
<dbReference type="PANTHER" id="PTHR34138:SF1">
    <property type="entry name" value="CELL SHAPE-DETERMINING PROTEIN MREC"/>
    <property type="match status" value="1"/>
</dbReference>
<dbReference type="EMBL" id="JAIMFO010000007">
    <property type="protein sequence ID" value="MBY4798069.1"/>
    <property type="molecule type" value="Genomic_DNA"/>
</dbReference>
<evidence type="ECO:0000256" key="2">
    <source>
        <dbReference type="ARBA" id="ARBA00013855"/>
    </source>
</evidence>
<sequence>MRTLIVCCLSSVLLLTLYLREPETGPVHLVRAGISWVATPVRLIGAGIARPFGMVGTAFTNLTASEATLTELKRENAELTAKLAELGEAEATAERLEALVGISSTYKLKTRAARVVGATSDAWTHTLTIDKGSSAGLAIGMPVLSAGGVAGQIVELAPQTATVRLITDERSGISAMVQSSRAQGTLRGQADGGLRLDYVPADMDVKAGDIVITSGLGGVFPKGLPLGTVASVEKDGSQAYRTIIVRSPASARANEEVLIVTEIGQDQVASVDEVRAANGSGATTPDQKGDA</sequence>
<feature type="domain" description="Rod shape-determining protein MreC beta-barrel core" evidence="7">
    <location>
        <begin position="115"/>
        <end position="260"/>
    </location>
</feature>
<comment type="similarity">
    <text evidence="1 5">Belongs to the MreC family.</text>
</comment>
<dbReference type="PANTHER" id="PTHR34138">
    <property type="entry name" value="CELL SHAPE-DETERMINING PROTEIN MREC"/>
    <property type="match status" value="1"/>
</dbReference>
<accession>A0ABS7ML25</accession>
<evidence type="ECO:0000256" key="5">
    <source>
        <dbReference type="PIRNR" id="PIRNR038471"/>
    </source>
</evidence>
<dbReference type="InterPro" id="IPR042177">
    <property type="entry name" value="Cell/Rod_1"/>
</dbReference>
<keyword evidence="6" id="KW-0175">Coiled coil</keyword>
<proteinExistence type="inferred from homology"/>
<dbReference type="RefSeq" id="WP_222199775.1">
    <property type="nucleotide sequence ID" value="NZ_JAIMFO010000007.1"/>
</dbReference>
<reference evidence="8 9" key="1">
    <citation type="submission" date="2021-08" db="EMBL/GenBank/DDBJ databases">
        <title>Collinsella faecalis sp. nov. isolated from swine faeces.</title>
        <authorList>
            <person name="Oh B.S."/>
            <person name="Lee J.H."/>
        </authorList>
    </citation>
    <scope>NUCLEOTIDE SEQUENCE [LARGE SCALE GENOMIC DNA]</scope>
    <source>
        <strain evidence="8 9">AGMB00827</strain>
    </source>
</reference>
<dbReference type="InterPro" id="IPR042175">
    <property type="entry name" value="Cell/Rod_MreC_2"/>
</dbReference>
<keyword evidence="3 5" id="KW-0133">Cell shape</keyword>